<dbReference type="SMART" id="SM00342">
    <property type="entry name" value="HTH_ARAC"/>
    <property type="match status" value="1"/>
</dbReference>
<dbReference type="Gene3D" id="3.40.50.880">
    <property type="match status" value="1"/>
</dbReference>
<dbReference type="PANTHER" id="PTHR43130:SF3">
    <property type="entry name" value="HTH-TYPE TRANSCRIPTIONAL REGULATOR RV1931C"/>
    <property type="match status" value="1"/>
</dbReference>
<accession>A0AAU7Y0C1</accession>
<dbReference type="GO" id="GO:0009893">
    <property type="term" value="P:positive regulation of metabolic process"/>
    <property type="evidence" value="ECO:0007669"/>
    <property type="project" value="UniProtKB-ARBA"/>
</dbReference>
<dbReference type="EMBL" id="CP158373">
    <property type="protein sequence ID" value="XBY63444.1"/>
    <property type="molecule type" value="Genomic_DNA"/>
</dbReference>
<evidence type="ECO:0000256" key="1">
    <source>
        <dbReference type="ARBA" id="ARBA00023015"/>
    </source>
</evidence>
<keyword evidence="1" id="KW-0805">Transcription regulation</keyword>
<name>A0AAU7Y0C1_9PSED</name>
<dbReference type="Pfam" id="PF12833">
    <property type="entry name" value="HTH_18"/>
    <property type="match status" value="1"/>
</dbReference>
<dbReference type="GO" id="GO:0003700">
    <property type="term" value="F:DNA-binding transcription factor activity"/>
    <property type="evidence" value="ECO:0007669"/>
    <property type="project" value="InterPro"/>
</dbReference>
<dbReference type="SUPFAM" id="SSF46689">
    <property type="entry name" value="Homeodomain-like"/>
    <property type="match status" value="2"/>
</dbReference>
<dbReference type="InterPro" id="IPR018062">
    <property type="entry name" value="HTH_AraC-typ_CS"/>
</dbReference>
<sequence>MSVAPESPPHLVVLLVFTDFQLLDASGPADVFAAVGEHLPGGRAAPYRLRTVAPEAGLVASSTGLQLQAEALPPPSELVGCTLLVAGGHGVQRAMGAEVLVRWLAEVAQVARRCCSVCTGAFLLARAGLLDGRQVVTHWRYAALLQRLFPTVRVLEDALFVRDGAFYSSAGVTAGIDLCLSLVEEDLGRGVSLQVAKGLVMYLRRPGGQRQFSAELLAQQAPVGGLVEQLSAWLREHLQEDLDIEAMAAALAVSPRTLHRRCKEELDMGPARLLFQMRLEAACRLLEAGAASLKRTAQRTGFISEYNLRRAFVLELGVTPSEYRQRFCR</sequence>
<evidence type="ECO:0000313" key="5">
    <source>
        <dbReference type="EMBL" id="XBY63444.1"/>
    </source>
</evidence>
<dbReference type="InterPro" id="IPR002818">
    <property type="entry name" value="DJ-1/PfpI"/>
</dbReference>
<dbReference type="AlphaFoldDB" id="A0AAU7Y0C1"/>
<dbReference type="PANTHER" id="PTHR43130">
    <property type="entry name" value="ARAC-FAMILY TRANSCRIPTIONAL REGULATOR"/>
    <property type="match status" value="1"/>
</dbReference>
<dbReference type="SUPFAM" id="SSF52317">
    <property type="entry name" value="Class I glutamine amidotransferase-like"/>
    <property type="match status" value="1"/>
</dbReference>
<proteinExistence type="predicted"/>
<keyword evidence="2" id="KW-0238">DNA-binding</keyword>
<protein>
    <submittedName>
        <fullName evidence="5">Helix-turn-helix domain-containing protein</fullName>
    </submittedName>
</protein>
<evidence type="ECO:0000256" key="2">
    <source>
        <dbReference type="ARBA" id="ARBA00023125"/>
    </source>
</evidence>
<dbReference type="GO" id="GO:0043565">
    <property type="term" value="F:sequence-specific DNA binding"/>
    <property type="evidence" value="ECO:0007669"/>
    <property type="project" value="InterPro"/>
</dbReference>
<dbReference type="CDD" id="cd03137">
    <property type="entry name" value="GATase1_AraC_1"/>
    <property type="match status" value="1"/>
</dbReference>
<dbReference type="PROSITE" id="PS01124">
    <property type="entry name" value="HTH_ARAC_FAMILY_2"/>
    <property type="match status" value="1"/>
</dbReference>
<dbReference type="InterPro" id="IPR029062">
    <property type="entry name" value="Class_I_gatase-like"/>
</dbReference>
<dbReference type="InterPro" id="IPR018060">
    <property type="entry name" value="HTH_AraC"/>
</dbReference>
<dbReference type="PROSITE" id="PS00041">
    <property type="entry name" value="HTH_ARAC_FAMILY_1"/>
    <property type="match status" value="1"/>
</dbReference>
<dbReference type="InterPro" id="IPR052158">
    <property type="entry name" value="INH-QAR"/>
</dbReference>
<dbReference type="Gene3D" id="1.10.10.60">
    <property type="entry name" value="Homeodomain-like"/>
    <property type="match status" value="1"/>
</dbReference>
<evidence type="ECO:0000259" key="4">
    <source>
        <dbReference type="PROSITE" id="PS01124"/>
    </source>
</evidence>
<feature type="domain" description="HTH araC/xylS-type" evidence="4">
    <location>
        <begin position="228"/>
        <end position="326"/>
    </location>
</feature>
<evidence type="ECO:0000256" key="3">
    <source>
        <dbReference type="ARBA" id="ARBA00023163"/>
    </source>
</evidence>
<dbReference type="RefSeq" id="WP_271659069.1">
    <property type="nucleotide sequence ID" value="NZ_CP158373.1"/>
</dbReference>
<organism evidence="5">
    <name type="scientific">Pseudomonas solani</name>
    <dbReference type="NCBI Taxonomy" id="2731552"/>
    <lineage>
        <taxon>Bacteria</taxon>
        <taxon>Pseudomonadati</taxon>
        <taxon>Pseudomonadota</taxon>
        <taxon>Gammaproteobacteria</taxon>
        <taxon>Pseudomonadales</taxon>
        <taxon>Pseudomonadaceae</taxon>
        <taxon>Pseudomonas</taxon>
    </lineage>
</organism>
<dbReference type="Pfam" id="PF01965">
    <property type="entry name" value="DJ-1_PfpI"/>
    <property type="match status" value="1"/>
</dbReference>
<keyword evidence="3" id="KW-0804">Transcription</keyword>
<gene>
    <name evidence="5" type="ORF">ABS648_26470</name>
</gene>
<dbReference type="InterPro" id="IPR009057">
    <property type="entry name" value="Homeodomain-like_sf"/>
</dbReference>
<reference evidence="5" key="1">
    <citation type="submission" date="2023-08" db="EMBL/GenBank/DDBJ databases">
        <title>Increased levels of nutrients transform a symbiont into a lethal pathobiont.</title>
        <authorList>
            <person name="Lachnit T."/>
            <person name="Ulrich L."/>
            <person name="Willmer F.M."/>
            <person name="Hasenbein T."/>
            <person name="Steiner L.X."/>
            <person name="Wolters M."/>
            <person name="Herbst E.M."/>
            <person name="Deines P."/>
        </authorList>
    </citation>
    <scope>NUCLEOTIDE SEQUENCE</scope>
    <source>
        <strain evidence="5">T3</strain>
    </source>
</reference>